<comment type="caution">
    <text evidence="1">The sequence shown here is derived from an EMBL/GenBank/DDBJ whole genome shotgun (WGS) entry which is preliminary data.</text>
</comment>
<proteinExistence type="predicted"/>
<accession>A0A9Q0ME98</accession>
<reference evidence="1" key="1">
    <citation type="submission" date="2022-12" db="EMBL/GenBank/DDBJ databases">
        <title>Genome assemblies of Blomia tropicalis.</title>
        <authorList>
            <person name="Cui Y."/>
        </authorList>
    </citation>
    <scope>NUCLEOTIDE SEQUENCE</scope>
    <source>
        <tissue evidence="1">Adult mites</tissue>
    </source>
</reference>
<evidence type="ECO:0000313" key="2">
    <source>
        <dbReference type="Proteomes" id="UP001142055"/>
    </source>
</evidence>
<dbReference type="EMBL" id="JAPWDV010000001">
    <property type="protein sequence ID" value="KAJ6224371.1"/>
    <property type="molecule type" value="Genomic_DNA"/>
</dbReference>
<dbReference type="Proteomes" id="UP001142055">
    <property type="component" value="Chromosome 1"/>
</dbReference>
<name>A0A9Q0ME98_BLOTA</name>
<feature type="non-terminal residue" evidence="1">
    <location>
        <position position="1"/>
    </location>
</feature>
<keyword evidence="2" id="KW-1185">Reference proteome</keyword>
<organism evidence="1 2">
    <name type="scientific">Blomia tropicalis</name>
    <name type="common">Mite</name>
    <dbReference type="NCBI Taxonomy" id="40697"/>
    <lineage>
        <taxon>Eukaryota</taxon>
        <taxon>Metazoa</taxon>
        <taxon>Ecdysozoa</taxon>
        <taxon>Arthropoda</taxon>
        <taxon>Chelicerata</taxon>
        <taxon>Arachnida</taxon>
        <taxon>Acari</taxon>
        <taxon>Acariformes</taxon>
        <taxon>Sarcoptiformes</taxon>
        <taxon>Astigmata</taxon>
        <taxon>Glycyphagoidea</taxon>
        <taxon>Echimyopodidae</taxon>
        <taxon>Blomia</taxon>
    </lineage>
</organism>
<gene>
    <name evidence="1" type="ORF">RDWZM_002916</name>
</gene>
<evidence type="ECO:0000313" key="1">
    <source>
        <dbReference type="EMBL" id="KAJ6224371.1"/>
    </source>
</evidence>
<sequence>RYCAFIAPIDQSLVRSTTIAINRRTQCRLGQLSFGTSRENKIDIVSLVCDDDHITYKH</sequence>
<dbReference type="AlphaFoldDB" id="A0A9Q0ME98"/>
<protein>
    <submittedName>
        <fullName evidence="1">Uncharacterized protein</fullName>
    </submittedName>
</protein>